<evidence type="ECO:0008006" key="4">
    <source>
        <dbReference type="Google" id="ProtNLM"/>
    </source>
</evidence>
<organism evidence="2 3">
    <name type="scientific">Psychrobacillus vulpis</name>
    <dbReference type="NCBI Taxonomy" id="2325572"/>
    <lineage>
        <taxon>Bacteria</taxon>
        <taxon>Bacillati</taxon>
        <taxon>Bacillota</taxon>
        <taxon>Bacilli</taxon>
        <taxon>Bacillales</taxon>
        <taxon>Bacillaceae</taxon>
        <taxon>Psychrobacillus</taxon>
    </lineage>
</organism>
<protein>
    <recommendedName>
        <fullName evidence="4">DUF3169 family protein</fullName>
    </recommendedName>
</protein>
<feature type="transmembrane region" description="Helical" evidence="1">
    <location>
        <begin position="47"/>
        <end position="69"/>
    </location>
</feature>
<evidence type="ECO:0000313" key="2">
    <source>
        <dbReference type="EMBL" id="TQR19841.1"/>
    </source>
</evidence>
<feature type="transmembrane region" description="Helical" evidence="1">
    <location>
        <begin position="113"/>
        <end position="130"/>
    </location>
</feature>
<keyword evidence="1" id="KW-1133">Transmembrane helix</keyword>
<dbReference type="AlphaFoldDB" id="A0A544TQX8"/>
<feature type="transmembrane region" description="Helical" evidence="1">
    <location>
        <begin position="12"/>
        <end position="35"/>
    </location>
</feature>
<gene>
    <name evidence="2" type="ORF">FG384_10380</name>
</gene>
<evidence type="ECO:0000313" key="3">
    <source>
        <dbReference type="Proteomes" id="UP000316626"/>
    </source>
</evidence>
<sequence length="166" mass="19384">MKKDFRVQYPLWQIGFMLIFMLFALVLTGAVTNFVNDATSFSYSVELGALEGLIMLLIIPLYLILLIAFTSKLSKFNKEHPTSKLTIWRNRPLEYVEDDEAWQMITRNATQKVYTFFSWSLPLSAVFHLFVPSSSLLIIINIGILSLFQYLIYYFHVRKHVKSEDE</sequence>
<accession>A0A544TQX8</accession>
<dbReference type="Proteomes" id="UP000316626">
    <property type="component" value="Unassembled WGS sequence"/>
</dbReference>
<evidence type="ECO:0000256" key="1">
    <source>
        <dbReference type="SAM" id="Phobius"/>
    </source>
</evidence>
<comment type="caution">
    <text evidence="2">The sequence shown here is derived from an EMBL/GenBank/DDBJ whole genome shotgun (WGS) entry which is preliminary data.</text>
</comment>
<keyword evidence="3" id="KW-1185">Reference proteome</keyword>
<dbReference type="OrthoDB" id="2426546at2"/>
<keyword evidence="1" id="KW-0472">Membrane</keyword>
<dbReference type="EMBL" id="VDGI01000010">
    <property type="protein sequence ID" value="TQR19841.1"/>
    <property type="molecule type" value="Genomic_DNA"/>
</dbReference>
<feature type="transmembrane region" description="Helical" evidence="1">
    <location>
        <begin position="136"/>
        <end position="155"/>
    </location>
</feature>
<reference evidence="2 3" key="1">
    <citation type="submission" date="2019-06" db="EMBL/GenBank/DDBJ databases">
        <title>Psychrobacillus vulpis sp. nov., a new species isolated from feces of a red fox that inhabits in The Tablas de Daimiel Natural Park, Albacete, Spain.</title>
        <authorList>
            <person name="Rodriguez M."/>
            <person name="Reina J.C."/>
            <person name="Bejar V."/>
            <person name="Llamas I."/>
        </authorList>
    </citation>
    <scope>NUCLEOTIDE SEQUENCE [LARGE SCALE GENOMIC DNA]</scope>
    <source>
        <strain evidence="2 3">Z8</strain>
    </source>
</reference>
<proteinExistence type="predicted"/>
<dbReference type="RefSeq" id="WP_142642529.1">
    <property type="nucleotide sequence ID" value="NZ_VDGI01000010.1"/>
</dbReference>
<name>A0A544TQX8_9BACI</name>
<keyword evidence="1" id="KW-0812">Transmembrane</keyword>